<proteinExistence type="predicted"/>
<accession>A0A5E8BSL4</accession>
<keyword evidence="1" id="KW-0812">Transmembrane</keyword>
<protein>
    <recommendedName>
        <fullName evidence="4">F-box domain-containing protein</fullName>
    </recommendedName>
</protein>
<dbReference type="AlphaFoldDB" id="A0A5E8BSL4"/>
<keyword evidence="1" id="KW-0472">Membrane</keyword>
<evidence type="ECO:0000256" key="1">
    <source>
        <dbReference type="SAM" id="Phobius"/>
    </source>
</evidence>
<dbReference type="Proteomes" id="UP000398389">
    <property type="component" value="Unassembled WGS sequence"/>
</dbReference>
<keyword evidence="3" id="KW-1185">Reference proteome</keyword>
<evidence type="ECO:0000313" key="2">
    <source>
        <dbReference type="EMBL" id="VVT54423.1"/>
    </source>
</evidence>
<sequence>MDLEQKQVGLNNGSLKESSSDETPNNDDVLLLTEITNDQEIDTEQRDSMVLEVFCLFLYYVAFVIKLLGFQIYQGVCFIKNIKFDEFVEEEEEEEEKANSVIKTIETKELSNTSQIILNIESLSLEVHQSIAKYVSVIELRNLTQTSNTLKIAYQTIRWKNCMVISDVPPIIENNKRQYDYEEDYYDQSCSTSNTVERIFPQEWKQLFEGHSELELINPTIFNNPTKYTWFHNESVTNLSLYGHNDFEQLRSESEEIDWFTRIIFQKSNYPELKRLKISKDISSGLNVLEKFYSEILPKIGAYQIKNFRWSYILNDDSSQSILSNVILKVQDTILLFSDLPKSLNTLSLELKTEKSSLMAVTFNTFQSFTLPLVTKIFTRTGTPQMVALFSKFISMPQLQQVELGFPSNESISYDAFSSFSLEYISISLESSTPKLLLELLPTLTNLNRIQLEFTFAKDFSNHGGLFPVSKLYRNKSPTSQNLKELFQKYNSTGSDIDTLISISKDPWSIKDQIAPDSVFYPLWFYECLFQKITSMKVNYVKILLGGPLYSSPNLQKLILNSLHIKQLMLCSGTKYFPILPFVPYAYETTSSGLLFDMENKTRQFYTKTIEENNDWQNGWIN</sequence>
<reference evidence="2 3" key="1">
    <citation type="submission" date="2019-09" db="EMBL/GenBank/DDBJ databases">
        <authorList>
            <person name="Brejova B."/>
        </authorList>
    </citation>
    <scope>NUCLEOTIDE SEQUENCE [LARGE SCALE GENOMIC DNA]</scope>
</reference>
<feature type="transmembrane region" description="Helical" evidence="1">
    <location>
        <begin position="53"/>
        <end position="73"/>
    </location>
</feature>
<dbReference type="RefSeq" id="XP_031854674.1">
    <property type="nucleotide sequence ID" value="XM_031998783.1"/>
</dbReference>
<name>A0A5E8BSL4_9ASCO</name>
<keyword evidence="1" id="KW-1133">Transmembrane helix</keyword>
<evidence type="ECO:0000313" key="3">
    <source>
        <dbReference type="Proteomes" id="UP000398389"/>
    </source>
</evidence>
<gene>
    <name evidence="2" type="ORF">SAPINGB_P004068</name>
</gene>
<organism evidence="2 3">
    <name type="scientific">Magnusiomyces paraingens</name>
    <dbReference type="NCBI Taxonomy" id="2606893"/>
    <lineage>
        <taxon>Eukaryota</taxon>
        <taxon>Fungi</taxon>
        <taxon>Dikarya</taxon>
        <taxon>Ascomycota</taxon>
        <taxon>Saccharomycotina</taxon>
        <taxon>Dipodascomycetes</taxon>
        <taxon>Dipodascales</taxon>
        <taxon>Dipodascaceae</taxon>
        <taxon>Magnusiomyces</taxon>
    </lineage>
</organism>
<evidence type="ECO:0008006" key="4">
    <source>
        <dbReference type="Google" id="ProtNLM"/>
    </source>
</evidence>
<dbReference type="GeneID" id="43582883"/>
<dbReference type="EMBL" id="CABVLU010000003">
    <property type="protein sequence ID" value="VVT54423.1"/>
    <property type="molecule type" value="Genomic_DNA"/>
</dbReference>